<proteinExistence type="predicted"/>
<evidence type="ECO:0000313" key="1">
    <source>
        <dbReference type="EMBL" id="CAL1676467.1"/>
    </source>
</evidence>
<gene>
    <name evidence="1" type="ORF">LPLAT_LOCUS2654</name>
</gene>
<accession>A0AAV2N973</accession>
<evidence type="ECO:0000313" key="2">
    <source>
        <dbReference type="Proteomes" id="UP001497644"/>
    </source>
</evidence>
<sequence>MPPELCAPYLCTERVYTRLALATVKAPVPTISHTGRQAPGPRALAPPCIRTSHIMESRGPDDDIKRTSAG</sequence>
<protein>
    <submittedName>
        <fullName evidence="1">Uncharacterized protein</fullName>
    </submittedName>
</protein>
<organism evidence="1 2">
    <name type="scientific">Lasius platythorax</name>
    <dbReference type="NCBI Taxonomy" id="488582"/>
    <lineage>
        <taxon>Eukaryota</taxon>
        <taxon>Metazoa</taxon>
        <taxon>Ecdysozoa</taxon>
        <taxon>Arthropoda</taxon>
        <taxon>Hexapoda</taxon>
        <taxon>Insecta</taxon>
        <taxon>Pterygota</taxon>
        <taxon>Neoptera</taxon>
        <taxon>Endopterygota</taxon>
        <taxon>Hymenoptera</taxon>
        <taxon>Apocrita</taxon>
        <taxon>Aculeata</taxon>
        <taxon>Formicoidea</taxon>
        <taxon>Formicidae</taxon>
        <taxon>Formicinae</taxon>
        <taxon>Lasius</taxon>
        <taxon>Lasius</taxon>
    </lineage>
</organism>
<dbReference type="EMBL" id="OZ034834">
    <property type="protein sequence ID" value="CAL1676467.1"/>
    <property type="molecule type" value="Genomic_DNA"/>
</dbReference>
<dbReference type="AlphaFoldDB" id="A0AAV2N973"/>
<name>A0AAV2N973_9HYME</name>
<keyword evidence="2" id="KW-1185">Reference proteome</keyword>
<dbReference type="Proteomes" id="UP001497644">
    <property type="component" value="Chromosome 11"/>
</dbReference>
<reference evidence="1" key="1">
    <citation type="submission" date="2024-04" db="EMBL/GenBank/DDBJ databases">
        <authorList>
            <consortium name="Molecular Ecology Group"/>
        </authorList>
    </citation>
    <scope>NUCLEOTIDE SEQUENCE</scope>
</reference>